<evidence type="ECO:0000313" key="1">
    <source>
        <dbReference type="EMBL" id="GBL80786.1"/>
    </source>
</evidence>
<evidence type="ECO:0000313" key="2">
    <source>
        <dbReference type="Proteomes" id="UP000499080"/>
    </source>
</evidence>
<proteinExistence type="predicted"/>
<sequence>MHSGAMDLRQTSEYRSRTSASKKKLSLLFASTFHLTHPNSLYGQRLRQAKTPPKANLPITEVVKEKCLPKIFKGWHTRKSLFSLIPDPSGSAMPERKPLQLFTASSFL</sequence>
<comment type="caution">
    <text evidence="1">The sequence shown here is derived from an EMBL/GenBank/DDBJ whole genome shotgun (WGS) entry which is preliminary data.</text>
</comment>
<organism evidence="1 2">
    <name type="scientific">Araneus ventricosus</name>
    <name type="common">Orbweaver spider</name>
    <name type="synonym">Epeira ventricosa</name>
    <dbReference type="NCBI Taxonomy" id="182803"/>
    <lineage>
        <taxon>Eukaryota</taxon>
        <taxon>Metazoa</taxon>
        <taxon>Ecdysozoa</taxon>
        <taxon>Arthropoda</taxon>
        <taxon>Chelicerata</taxon>
        <taxon>Arachnida</taxon>
        <taxon>Araneae</taxon>
        <taxon>Araneomorphae</taxon>
        <taxon>Entelegynae</taxon>
        <taxon>Araneoidea</taxon>
        <taxon>Araneidae</taxon>
        <taxon>Araneus</taxon>
    </lineage>
</organism>
<gene>
    <name evidence="1" type="ORF">AVEN_26225_1</name>
</gene>
<name>A0A4Y2ANF9_ARAVE</name>
<protein>
    <submittedName>
        <fullName evidence="1">Uncharacterized protein</fullName>
    </submittedName>
</protein>
<dbReference type="Proteomes" id="UP000499080">
    <property type="component" value="Unassembled WGS sequence"/>
</dbReference>
<keyword evidence="2" id="KW-1185">Reference proteome</keyword>
<dbReference type="EMBL" id="BGPR01000023">
    <property type="protein sequence ID" value="GBL80786.1"/>
    <property type="molecule type" value="Genomic_DNA"/>
</dbReference>
<dbReference type="AlphaFoldDB" id="A0A4Y2ANF9"/>
<reference evidence="1 2" key="1">
    <citation type="journal article" date="2019" name="Sci. Rep.">
        <title>Orb-weaving spider Araneus ventricosus genome elucidates the spidroin gene catalogue.</title>
        <authorList>
            <person name="Kono N."/>
            <person name="Nakamura H."/>
            <person name="Ohtoshi R."/>
            <person name="Moran D.A.P."/>
            <person name="Shinohara A."/>
            <person name="Yoshida Y."/>
            <person name="Fujiwara M."/>
            <person name="Mori M."/>
            <person name="Tomita M."/>
            <person name="Arakawa K."/>
        </authorList>
    </citation>
    <scope>NUCLEOTIDE SEQUENCE [LARGE SCALE GENOMIC DNA]</scope>
</reference>
<accession>A0A4Y2ANF9</accession>